<dbReference type="AlphaFoldDB" id="A0A140NQI1"/>
<name>A0A140NQI1_PROSM</name>
<protein>
    <submittedName>
        <fullName evidence="1">Regulatory protein N</fullName>
    </submittedName>
</protein>
<reference evidence="1 2" key="1">
    <citation type="journal article" date="2012" name="J. Bacteriol.">
        <title>Complete Genome Sequence of Providencia stuartii Clinical Isolate MRSN 2154.</title>
        <authorList>
            <person name="Clifford R.J."/>
            <person name="Hang J."/>
            <person name="Riley M.C."/>
            <person name="Onmus-Leone F."/>
            <person name="Kuschner R.A."/>
            <person name="Lesho E.P."/>
            <person name="Waterman P.E."/>
        </authorList>
    </citation>
    <scope>NUCLEOTIDE SEQUENCE [LARGE SCALE GENOMIC DNA]</scope>
    <source>
        <strain evidence="1 2">MRSN 2154</strain>
    </source>
</reference>
<dbReference type="EMBL" id="CP003488">
    <property type="protein sequence ID" value="AFH95161.1"/>
    <property type="molecule type" value="Genomic_DNA"/>
</dbReference>
<evidence type="ECO:0000313" key="1">
    <source>
        <dbReference type="EMBL" id="AFH95161.1"/>
    </source>
</evidence>
<dbReference type="RefSeq" id="WP_014657862.1">
    <property type="nucleotide sequence ID" value="NC_017731.1"/>
</dbReference>
<dbReference type="KEGG" id="psi:S70_16740"/>
<gene>
    <name evidence="1" type="ordered locus">S70_16740</name>
</gene>
<dbReference type="OrthoDB" id="6636666at2"/>
<organism evidence="1 2">
    <name type="scientific">Providencia stuartii (strain MRSN 2154)</name>
    <dbReference type="NCBI Taxonomy" id="1157951"/>
    <lineage>
        <taxon>Bacteria</taxon>
        <taxon>Pseudomonadati</taxon>
        <taxon>Pseudomonadota</taxon>
        <taxon>Gammaproteobacteria</taxon>
        <taxon>Enterobacterales</taxon>
        <taxon>Morganellaceae</taxon>
        <taxon>Providencia</taxon>
    </lineage>
</organism>
<proteinExistence type="predicted"/>
<reference evidence="2" key="2">
    <citation type="submission" date="2012-04" db="EMBL/GenBank/DDBJ databases">
        <title>Complete genome sequence of Providencia stuartii clinical isolate MRSN 2154.</title>
        <authorList>
            <person name="Clifford R.J."/>
            <person name="Hang J."/>
            <person name="Riley M.C."/>
            <person name="Onmus-Leone F."/>
            <person name="Kuschner R.A."/>
            <person name="Lesho E.P."/>
            <person name="Waterman P.E."/>
        </authorList>
    </citation>
    <scope>NUCLEOTIDE SEQUENCE [LARGE SCALE GENOMIC DNA]</scope>
    <source>
        <strain evidence="2">MRSN 2154</strain>
    </source>
</reference>
<sequence length="100" mass="11814">MNDIERIDRMISILRDMKKDIIRQQKLSAVNSLELTPKKAQKHNSDLNWISMEQVKRRHNLHSYAVELGIADHKGNDGYAEIELTDGWHRFNFQPRKPFS</sequence>
<accession>A0A140NQI1</accession>
<dbReference type="Proteomes" id="UP000005012">
    <property type="component" value="Chromosome"/>
</dbReference>
<evidence type="ECO:0000313" key="2">
    <source>
        <dbReference type="Proteomes" id="UP000005012"/>
    </source>
</evidence>
<dbReference type="PATRIC" id="fig|1157951.4.peg.3368"/>
<dbReference type="HOGENOM" id="CLU_2329289_0_0_6"/>